<dbReference type="Pfam" id="PF13469">
    <property type="entry name" value="Sulfotransfer_3"/>
    <property type="match status" value="1"/>
</dbReference>
<dbReference type="Proteomes" id="UP000295136">
    <property type="component" value="Unassembled WGS sequence"/>
</dbReference>
<proteinExistence type="predicted"/>
<keyword evidence="2" id="KW-1185">Reference proteome</keyword>
<dbReference type="InterPro" id="IPR027417">
    <property type="entry name" value="P-loop_NTPase"/>
</dbReference>
<protein>
    <submittedName>
        <fullName evidence="1">Sulfotransferase</fullName>
    </submittedName>
</protein>
<evidence type="ECO:0000313" key="2">
    <source>
        <dbReference type="Proteomes" id="UP000295136"/>
    </source>
</evidence>
<dbReference type="GO" id="GO:0016740">
    <property type="term" value="F:transferase activity"/>
    <property type="evidence" value="ECO:0007669"/>
    <property type="project" value="UniProtKB-KW"/>
</dbReference>
<dbReference type="AlphaFoldDB" id="A0A4R5FJ24"/>
<dbReference type="SUPFAM" id="SSF52540">
    <property type="entry name" value="P-loop containing nucleoside triphosphate hydrolases"/>
    <property type="match status" value="1"/>
</dbReference>
<keyword evidence="1" id="KW-0808">Transferase</keyword>
<name>A0A4R5FJ24_9ACTN</name>
<evidence type="ECO:0000313" key="1">
    <source>
        <dbReference type="EMBL" id="TDE51534.1"/>
    </source>
</evidence>
<dbReference type="EMBL" id="SMLD01000042">
    <property type="protein sequence ID" value="TDE51534.1"/>
    <property type="molecule type" value="Genomic_DNA"/>
</dbReference>
<reference evidence="1 2" key="1">
    <citation type="submission" date="2019-03" db="EMBL/GenBank/DDBJ databases">
        <title>Draft genome sequences of novel Actinobacteria.</title>
        <authorList>
            <person name="Sahin N."/>
            <person name="Ay H."/>
            <person name="Saygin H."/>
        </authorList>
    </citation>
    <scope>NUCLEOTIDE SEQUENCE [LARGE SCALE GENOMIC DNA]</scope>
    <source>
        <strain evidence="1 2">6K102</strain>
    </source>
</reference>
<accession>A0A4R5FJ24</accession>
<dbReference type="Gene3D" id="3.40.50.300">
    <property type="entry name" value="P-loop containing nucleotide triphosphate hydrolases"/>
    <property type="match status" value="1"/>
</dbReference>
<organism evidence="1 2">
    <name type="scientific">Nonomuraea mesophila</name>
    <dbReference type="NCBI Taxonomy" id="2530382"/>
    <lineage>
        <taxon>Bacteria</taxon>
        <taxon>Bacillati</taxon>
        <taxon>Actinomycetota</taxon>
        <taxon>Actinomycetes</taxon>
        <taxon>Streptosporangiales</taxon>
        <taxon>Streptosporangiaceae</taxon>
        <taxon>Nonomuraea</taxon>
    </lineage>
</organism>
<comment type="caution">
    <text evidence="1">The sequence shown here is derived from an EMBL/GenBank/DDBJ whole genome shotgun (WGS) entry which is preliminary data.</text>
</comment>
<gene>
    <name evidence="1" type="ORF">E1295_18190</name>
</gene>
<sequence>MPAPLPVRSDVNPVFLLAPARSCSTVAVAMLSQHPRIYGFPELLLFTAPTLGEVLHGGGARSRLPPWWIENQRSGLVRTVAQLHHGGQDDAATGQALAWLERHAHWPSTRLLDHLLDLVHPDVGLEKSPDTVADPQALQRCLEACPDAGYLHLTRHPLTTMRSMREHWGGMRAGHDQESLSARCAAAWYRSHTAIVTALARVPEERRLRVRAEDLLGRPATELPRILGWLGLEWTDAVLDRMRATQNWPFAGRGPSQNLYGGDWKFHRDPRLRALPDPGPVGFDESWGIGENSRRQLVRLAASLGYERT</sequence>